<evidence type="ECO:0000259" key="1">
    <source>
        <dbReference type="Pfam" id="PF13460"/>
    </source>
</evidence>
<dbReference type="AlphaFoldDB" id="A0A8H7VTZ0"/>
<evidence type="ECO:0000313" key="3">
    <source>
        <dbReference type="Proteomes" id="UP000646827"/>
    </source>
</evidence>
<dbReference type="SUPFAM" id="SSF51735">
    <property type="entry name" value="NAD(P)-binding Rossmann-fold domains"/>
    <property type="match status" value="1"/>
</dbReference>
<keyword evidence="3" id="KW-1185">Reference proteome</keyword>
<accession>A0A8H7VTZ0</accession>
<dbReference type="EMBL" id="JAEPRB010000011">
    <property type="protein sequence ID" value="KAG2226989.1"/>
    <property type="molecule type" value="Genomic_DNA"/>
</dbReference>
<name>A0A8H7VTZ0_9FUNG</name>
<organism evidence="2 3">
    <name type="scientific">Circinella minor</name>
    <dbReference type="NCBI Taxonomy" id="1195481"/>
    <lineage>
        <taxon>Eukaryota</taxon>
        <taxon>Fungi</taxon>
        <taxon>Fungi incertae sedis</taxon>
        <taxon>Mucoromycota</taxon>
        <taxon>Mucoromycotina</taxon>
        <taxon>Mucoromycetes</taxon>
        <taxon>Mucorales</taxon>
        <taxon>Lichtheimiaceae</taxon>
        <taxon>Circinella</taxon>
    </lineage>
</organism>
<dbReference type="Proteomes" id="UP000646827">
    <property type="component" value="Unassembled WGS sequence"/>
</dbReference>
<dbReference type="InterPro" id="IPR016040">
    <property type="entry name" value="NAD(P)-bd_dom"/>
</dbReference>
<sequence>MVYEERIFLIDATGNIGNPLVYKLLANPKVALTFYTRSPAKIHELYGGQPNGKMEIVQGDYSDLKPFENSIAGHSRMFFVIHLLDFETIAKQVVFISGIVASTPWRAAIASSVGRKVEESILTIPDRKGFVALRPTYL</sequence>
<proteinExistence type="predicted"/>
<gene>
    <name evidence="2" type="ORF">INT45_006396</name>
</gene>
<evidence type="ECO:0000313" key="2">
    <source>
        <dbReference type="EMBL" id="KAG2226989.1"/>
    </source>
</evidence>
<dbReference type="InterPro" id="IPR036291">
    <property type="entry name" value="NAD(P)-bd_dom_sf"/>
</dbReference>
<reference evidence="2 3" key="1">
    <citation type="submission" date="2020-12" db="EMBL/GenBank/DDBJ databases">
        <title>Metabolic potential, ecology and presence of endohyphal bacteria is reflected in genomic diversity of Mucoromycotina.</title>
        <authorList>
            <person name="Muszewska A."/>
            <person name="Okrasinska A."/>
            <person name="Steczkiewicz K."/>
            <person name="Drgas O."/>
            <person name="Orlowska M."/>
            <person name="Perlinska-Lenart U."/>
            <person name="Aleksandrzak-Piekarczyk T."/>
            <person name="Szatraj K."/>
            <person name="Zielenkiewicz U."/>
            <person name="Pilsyk S."/>
            <person name="Malc E."/>
            <person name="Mieczkowski P."/>
            <person name="Kruszewska J.S."/>
            <person name="Biernat P."/>
            <person name="Pawlowska J."/>
        </authorList>
    </citation>
    <scope>NUCLEOTIDE SEQUENCE [LARGE SCALE GENOMIC DNA]</scope>
    <source>
        <strain evidence="2 3">CBS 142.35</strain>
    </source>
</reference>
<protein>
    <recommendedName>
        <fullName evidence="1">NAD(P)-binding domain-containing protein</fullName>
    </recommendedName>
</protein>
<dbReference type="Pfam" id="PF13460">
    <property type="entry name" value="NAD_binding_10"/>
    <property type="match status" value="1"/>
</dbReference>
<feature type="domain" description="NAD(P)-binding" evidence="1">
    <location>
        <begin position="12"/>
        <end position="81"/>
    </location>
</feature>
<dbReference type="Gene3D" id="3.40.50.720">
    <property type="entry name" value="NAD(P)-binding Rossmann-like Domain"/>
    <property type="match status" value="1"/>
</dbReference>
<dbReference type="OrthoDB" id="10254221at2759"/>
<comment type="caution">
    <text evidence="2">The sequence shown here is derived from an EMBL/GenBank/DDBJ whole genome shotgun (WGS) entry which is preliminary data.</text>
</comment>